<name>A0A1G7WBS6_9VIBR</name>
<dbReference type="STRING" id="861298.SAMN04488136_101311"/>
<organism evidence="1 2">
    <name type="scientific">Vibrio xiamenensis</name>
    <dbReference type="NCBI Taxonomy" id="861298"/>
    <lineage>
        <taxon>Bacteria</taxon>
        <taxon>Pseudomonadati</taxon>
        <taxon>Pseudomonadota</taxon>
        <taxon>Gammaproteobacteria</taxon>
        <taxon>Vibrionales</taxon>
        <taxon>Vibrionaceae</taxon>
        <taxon>Vibrio</taxon>
    </lineage>
</organism>
<dbReference type="OrthoDB" id="5762578at2"/>
<dbReference type="EMBL" id="FNDD01000001">
    <property type="protein sequence ID" value="SDG69418.1"/>
    <property type="molecule type" value="Genomic_DNA"/>
</dbReference>
<protein>
    <submittedName>
        <fullName evidence="1">Uncharacterized protein</fullName>
    </submittedName>
</protein>
<evidence type="ECO:0000313" key="2">
    <source>
        <dbReference type="Proteomes" id="UP000198854"/>
    </source>
</evidence>
<gene>
    <name evidence="1" type="ORF">SAMN04488136_101311</name>
</gene>
<accession>A0A1G7WBS6</accession>
<dbReference type="AlphaFoldDB" id="A0A1G7WBS6"/>
<sequence>MTSQSIFPVGSIAYENEQHDKPNTVEETQNTESFFPKTSMAYESDVKEGNICPAVGAGHRAPRVRDGVVNYFQNEVCQYDEHFVIQCSETKTPCQEFAYGIKTASGLIEGKTSSDGKTSLVTSDKQESVELEYLCQLKVGLR</sequence>
<evidence type="ECO:0000313" key="1">
    <source>
        <dbReference type="EMBL" id="SDG69418.1"/>
    </source>
</evidence>
<reference evidence="1 2" key="1">
    <citation type="submission" date="2016-10" db="EMBL/GenBank/DDBJ databases">
        <authorList>
            <person name="de Groot N.N."/>
        </authorList>
    </citation>
    <scope>NUCLEOTIDE SEQUENCE [LARGE SCALE GENOMIC DNA]</scope>
    <source>
        <strain evidence="1 2">CGMCC 1.10228</strain>
    </source>
</reference>
<dbReference type="RefSeq" id="WP_093268688.1">
    <property type="nucleotide sequence ID" value="NZ_FNDD01000001.1"/>
</dbReference>
<proteinExistence type="predicted"/>
<dbReference type="Proteomes" id="UP000198854">
    <property type="component" value="Unassembled WGS sequence"/>
</dbReference>
<keyword evidence="2" id="KW-1185">Reference proteome</keyword>